<protein>
    <recommendedName>
        <fullName evidence="1">KIB1-4 beta-propeller domain-containing protein</fullName>
    </recommendedName>
</protein>
<dbReference type="EnsemblPlants" id="TuG1812G0400000634.01.T01">
    <property type="protein sequence ID" value="TuG1812G0400000634.01.T01.cds352506"/>
    <property type="gene ID" value="TuG1812G0400000634.01"/>
</dbReference>
<dbReference type="Proteomes" id="UP000015106">
    <property type="component" value="Chromosome 4"/>
</dbReference>
<sequence>PKLVTTCPADILSNPAYLVEYDSEILVVGHTDSSFSHILVYKLADLMLRRFIPVTSIGDHALFIDERTLYVSSKALPTIMADSIIYRKIKSRKFAQYHLRTGTWSQSADECALRGYDPGPRSLIHHMITCLLHSVW</sequence>
<feature type="domain" description="KIB1-4 beta-propeller" evidence="1">
    <location>
        <begin position="14"/>
        <end position="85"/>
    </location>
</feature>
<evidence type="ECO:0000313" key="2">
    <source>
        <dbReference type="EnsemblPlants" id="TuG1812G0400000634.01.T01.cds352506"/>
    </source>
</evidence>
<reference evidence="3" key="1">
    <citation type="journal article" date="2013" name="Nature">
        <title>Draft genome of the wheat A-genome progenitor Triticum urartu.</title>
        <authorList>
            <person name="Ling H.Q."/>
            <person name="Zhao S."/>
            <person name="Liu D."/>
            <person name="Wang J."/>
            <person name="Sun H."/>
            <person name="Zhang C."/>
            <person name="Fan H."/>
            <person name="Li D."/>
            <person name="Dong L."/>
            <person name="Tao Y."/>
            <person name="Gao C."/>
            <person name="Wu H."/>
            <person name="Li Y."/>
            <person name="Cui Y."/>
            <person name="Guo X."/>
            <person name="Zheng S."/>
            <person name="Wang B."/>
            <person name="Yu K."/>
            <person name="Liang Q."/>
            <person name="Yang W."/>
            <person name="Lou X."/>
            <person name="Chen J."/>
            <person name="Feng M."/>
            <person name="Jian J."/>
            <person name="Zhang X."/>
            <person name="Luo G."/>
            <person name="Jiang Y."/>
            <person name="Liu J."/>
            <person name="Wang Z."/>
            <person name="Sha Y."/>
            <person name="Zhang B."/>
            <person name="Wu H."/>
            <person name="Tang D."/>
            <person name="Shen Q."/>
            <person name="Xue P."/>
            <person name="Zou S."/>
            <person name="Wang X."/>
            <person name="Liu X."/>
            <person name="Wang F."/>
            <person name="Yang Y."/>
            <person name="An X."/>
            <person name="Dong Z."/>
            <person name="Zhang K."/>
            <person name="Zhang X."/>
            <person name="Luo M.C."/>
            <person name="Dvorak J."/>
            <person name="Tong Y."/>
            <person name="Wang J."/>
            <person name="Yang H."/>
            <person name="Li Z."/>
            <person name="Wang D."/>
            <person name="Zhang A."/>
            <person name="Wang J."/>
        </authorList>
    </citation>
    <scope>NUCLEOTIDE SEQUENCE</scope>
    <source>
        <strain evidence="3">cv. G1812</strain>
    </source>
</reference>
<reference evidence="2" key="2">
    <citation type="submission" date="2018-03" db="EMBL/GenBank/DDBJ databases">
        <title>The Triticum urartu genome reveals the dynamic nature of wheat genome evolution.</title>
        <authorList>
            <person name="Ling H."/>
            <person name="Ma B."/>
            <person name="Shi X."/>
            <person name="Liu H."/>
            <person name="Dong L."/>
            <person name="Sun H."/>
            <person name="Cao Y."/>
            <person name="Gao Q."/>
            <person name="Zheng S."/>
            <person name="Li Y."/>
            <person name="Yu Y."/>
            <person name="Du H."/>
            <person name="Qi M."/>
            <person name="Li Y."/>
            <person name="Yu H."/>
            <person name="Cui Y."/>
            <person name="Wang N."/>
            <person name="Chen C."/>
            <person name="Wu H."/>
            <person name="Zhao Y."/>
            <person name="Zhang J."/>
            <person name="Li Y."/>
            <person name="Zhou W."/>
            <person name="Zhang B."/>
            <person name="Hu W."/>
            <person name="Eijk M."/>
            <person name="Tang J."/>
            <person name="Witsenboer H."/>
            <person name="Zhao S."/>
            <person name="Li Z."/>
            <person name="Zhang A."/>
            <person name="Wang D."/>
            <person name="Liang C."/>
        </authorList>
    </citation>
    <scope>NUCLEOTIDE SEQUENCE [LARGE SCALE GENOMIC DNA]</scope>
    <source>
        <strain evidence="2">cv. G1812</strain>
    </source>
</reference>
<accession>A0A8R7Q1T9</accession>
<dbReference type="InterPro" id="IPR005174">
    <property type="entry name" value="KIB1-4_b-propeller"/>
</dbReference>
<dbReference type="Gramene" id="TuG1812G0400000634.01.T01">
    <property type="protein sequence ID" value="TuG1812G0400000634.01.T01.cds352506"/>
    <property type="gene ID" value="TuG1812G0400000634.01"/>
</dbReference>
<evidence type="ECO:0000313" key="3">
    <source>
        <dbReference type="Proteomes" id="UP000015106"/>
    </source>
</evidence>
<keyword evidence="3" id="KW-1185">Reference proteome</keyword>
<dbReference type="Pfam" id="PF03478">
    <property type="entry name" value="Beta-prop_KIB1-4"/>
    <property type="match status" value="1"/>
</dbReference>
<dbReference type="AlphaFoldDB" id="A0A8R7Q1T9"/>
<evidence type="ECO:0000259" key="1">
    <source>
        <dbReference type="Pfam" id="PF03478"/>
    </source>
</evidence>
<dbReference type="PANTHER" id="PTHR33165:SF53">
    <property type="entry name" value="OS04G0486300 PROTEIN"/>
    <property type="match status" value="1"/>
</dbReference>
<name>A0A8R7Q1T9_TRIUA</name>
<reference evidence="2" key="3">
    <citation type="submission" date="2022-06" db="UniProtKB">
        <authorList>
            <consortium name="EnsemblPlants"/>
        </authorList>
    </citation>
    <scope>IDENTIFICATION</scope>
</reference>
<dbReference type="PANTHER" id="PTHR33165">
    <property type="entry name" value="F-BOX DOMAIN CONTAINING PROTEIN-LIKE-RELATED"/>
    <property type="match status" value="1"/>
</dbReference>
<organism evidence="2 3">
    <name type="scientific">Triticum urartu</name>
    <name type="common">Red wild einkorn</name>
    <name type="synonym">Crithodium urartu</name>
    <dbReference type="NCBI Taxonomy" id="4572"/>
    <lineage>
        <taxon>Eukaryota</taxon>
        <taxon>Viridiplantae</taxon>
        <taxon>Streptophyta</taxon>
        <taxon>Embryophyta</taxon>
        <taxon>Tracheophyta</taxon>
        <taxon>Spermatophyta</taxon>
        <taxon>Magnoliopsida</taxon>
        <taxon>Liliopsida</taxon>
        <taxon>Poales</taxon>
        <taxon>Poaceae</taxon>
        <taxon>BOP clade</taxon>
        <taxon>Pooideae</taxon>
        <taxon>Triticodae</taxon>
        <taxon>Triticeae</taxon>
        <taxon>Triticinae</taxon>
        <taxon>Triticum</taxon>
    </lineage>
</organism>
<proteinExistence type="predicted"/>